<evidence type="ECO:0000259" key="1">
    <source>
        <dbReference type="Pfam" id="PF13401"/>
    </source>
</evidence>
<sequence length="287" mass="32345">MLSERVPLGYPIQTVPDSPTVEAQIRALIEREFLAETSYFSGLEDWLKQRNRDKLCGRIIGSDRSGKSVAAKHWVDEISGRRGDLLPIPLRIHIIDLESSCSTRKLCNLISGSLGRGAKGGKPKDFTFRAWDTLKLFRVDALLIDHAHFLTENALSTLIAMSRRSEYRIPAILIGSTDLDAWLKKAGKFDYFKPFYRFKNLSSEEFAGVIKAFERQFLELPASVDLIDVDSVEVLYGVTKGNIEDFVEILIQVIQLSSSNEALSFDPQVLSQVLESYGDGYFDEEEV</sequence>
<name>A0ABV0KTM2_9CYAN</name>
<dbReference type="Proteomes" id="UP001476950">
    <property type="component" value="Unassembled WGS sequence"/>
</dbReference>
<evidence type="ECO:0000313" key="3">
    <source>
        <dbReference type="Proteomes" id="UP001476950"/>
    </source>
</evidence>
<dbReference type="SUPFAM" id="SSF52540">
    <property type="entry name" value="P-loop containing nucleoside triphosphate hydrolases"/>
    <property type="match status" value="1"/>
</dbReference>
<keyword evidence="3" id="KW-1185">Reference proteome</keyword>
<accession>A0ABV0KTM2</accession>
<comment type="caution">
    <text evidence="2">The sequence shown here is derived from an EMBL/GenBank/DDBJ whole genome shotgun (WGS) entry which is preliminary data.</text>
</comment>
<proteinExistence type="predicted"/>
<organism evidence="2 3">
    <name type="scientific">Stenomitos frigidus AS-A4</name>
    <dbReference type="NCBI Taxonomy" id="2933935"/>
    <lineage>
        <taxon>Bacteria</taxon>
        <taxon>Bacillati</taxon>
        <taxon>Cyanobacteriota</taxon>
        <taxon>Cyanophyceae</taxon>
        <taxon>Leptolyngbyales</taxon>
        <taxon>Leptolyngbyaceae</taxon>
        <taxon>Stenomitos</taxon>
    </lineage>
</organism>
<dbReference type="Pfam" id="PF13401">
    <property type="entry name" value="AAA_22"/>
    <property type="match status" value="1"/>
</dbReference>
<keyword evidence="2" id="KW-0547">Nucleotide-binding</keyword>
<dbReference type="InterPro" id="IPR049945">
    <property type="entry name" value="AAA_22"/>
</dbReference>
<dbReference type="RefSeq" id="WP_190451900.1">
    <property type="nucleotide sequence ID" value="NZ_JAMPLM010000074.1"/>
</dbReference>
<reference evidence="2 3" key="1">
    <citation type="submission" date="2022-04" db="EMBL/GenBank/DDBJ databases">
        <title>Positive selection, recombination, and allopatry shape intraspecific diversity of widespread and dominant cyanobacteria.</title>
        <authorList>
            <person name="Wei J."/>
            <person name="Shu W."/>
            <person name="Hu C."/>
        </authorList>
    </citation>
    <scope>NUCLEOTIDE SEQUENCE [LARGE SCALE GENOMIC DNA]</scope>
    <source>
        <strain evidence="2 3">AS-A4</strain>
    </source>
</reference>
<evidence type="ECO:0000313" key="2">
    <source>
        <dbReference type="EMBL" id="MEP1062584.1"/>
    </source>
</evidence>
<dbReference type="InterPro" id="IPR027417">
    <property type="entry name" value="P-loop_NTPase"/>
</dbReference>
<dbReference type="GO" id="GO:0005524">
    <property type="term" value="F:ATP binding"/>
    <property type="evidence" value="ECO:0007669"/>
    <property type="project" value="UniProtKB-KW"/>
</dbReference>
<feature type="domain" description="ORC1/DEAH AAA+ ATPase" evidence="1">
    <location>
        <begin position="52"/>
        <end position="183"/>
    </location>
</feature>
<protein>
    <submittedName>
        <fullName evidence="2">ATP-binding protein</fullName>
    </submittedName>
</protein>
<keyword evidence="2" id="KW-0067">ATP-binding</keyword>
<dbReference type="EMBL" id="JAMPLM010000074">
    <property type="protein sequence ID" value="MEP1062584.1"/>
    <property type="molecule type" value="Genomic_DNA"/>
</dbReference>
<gene>
    <name evidence="2" type="ORF">NDI38_29880</name>
</gene>